<dbReference type="InterPro" id="IPR003439">
    <property type="entry name" value="ABC_transporter-like_ATP-bd"/>
</dbReference>
<dbReference type="InterPro" id="IPR017871">
    <property type="entry name" value="ABC_transporter-like_CS"/>
</dbReference>
<dbReference type="Gene3D" id="1.20.1560.10">
    <property type="entry name" value="ABC transporter type 1, transmembrane domain"/>
    <property type="match status" value="1"/>
</dbReference>
<dbReference type="AlphaFoldDB" id="A0A9Q9EQH1"/>
<keyword evidence="6" id="KW-0547">Nucleotide-binding</keyword>
<evidence type="ECO:0000313" key="12">
    <source>
        <dbReference type="Proteomes" id="UP001056384"/>
    </source>
</evidence>
<dbReference type="InterPro" id="IPR027417">
    <property type="entry name" value="P-loop_NTPase"/>
</dbReference>
<dbReference type="PROSITE" id="PS50893">
    <property type="entry name" value="ABC_TRANSPORTER_2"/>
    <property type="match status" value="1"/>
</dbReference>
<dbReference type="EMBL" id="CP099427">
    <property type="protein sequence ID" value="USW57543.1"/>
    <property type="molecule type" value="Genomic_DNA"/>
</dbReference>
<keyword evidence="3" id="KW-0813">Transport</keyword>
<dbReference type="Proteomes" id="UP001056384">
    <property type="component" value="Chromosome 10"/>
</dbReference>
<name>A0A9Q9EQH1_9PEZI</name>
<organism evidence="11 12">
    <name type="scientific">Septoria linicola</name>
    <dbReference type="NCBI Taxonomy" id="215465"/>
    <lineage>
        <taxon>Eukaryota</taxon>
        <taxon>Fungi</taxon>
        <taxon>Dikarya</taxon>
        <taxon>Ascomycota</taxon>
        <taxon>Pezizomycotina</taxon>
        <taxon>Dothideomycetes</taxon>
        <taxon>Dothideomycetidae</taxon>
        <taxon>Mycosphaerellales</taxon>
        <taxon>Mycosphaerellaceae</taxon>
        <taxon>Septoria</taxon>
    </lineage>
</organism>
<evidence type="ECO:0000256" key="9">
    <source>
        <dbReference type="ARBA" id="ARBA00023136"/>
    </source>
</evidence>
<keyword evidence="9" id="KW-0472">Membrane</keyword>
<keyword evidence="7" id="KW-0067">ATP-binding</keyword>
<evidence type="ECO:0000256" key="8">
    <source>
        <dbReference type="ARBA" id="ARBA00022989"/>
    </source>
</evidence>
<accession>A0A9Q9EQH1</accession>
<proteinExistence type="inferred from homology"/>
<reference evidence="11" key="1">
    <citation type="submission" date="2022-06" db="EMBL/GenBank/DDBJ databases">
        <title>Complete genome sequences of two strains of the flax pathogen Septoria linicola.</title>
        <authorList>
            <person name="Lapalu N."/>
            <person name="Simon A."/>
            <person name="Demenou B."/>
            <person name="Paumier D."/>
            <person name="Guillot M.-P."/>
            <person name="Gout L."/>
            <person name="Valade R."/>
        </authorList>
    </citation>
    <scope>NUCLEOTIDE SEQUENCE</scope>
    <source>
        <strain evidence="11">SE15195</strain>
    </source>
</reference>
<evidence type="ECO:0000256" key="2">
    <source>
        <dbReference type="ARBA" id="ARBA00007577"/>
    </source>
</evidence>
<keyword evidence="12" id="KW-1185">Reference proteome</keyword>
<keyword evidence="4" id="KW-0812">Transmembrane</keyword>
<evidence type="ECO:0000256" key="1">
    <source>
        <dbReference type="ARBA" id="ARBA00004141"/>
    </source>
</evidence>
<dbReference type="GO" id="GO:0016887">
    <property type="term" value="F:ATP hydrolysis activity"/>
    <property type="evidence" value="ECO:0007669"/>
    <property type="project" value="InterPro"/>
</dbReference>
<dbReference type="GO" id="GO:0005524">
    <property type="term" value="F:ATP binding"/>
    <property type="evidence" value="ECO:0007669"/>
    <property type="project" value="UniProtKB-KW"/>
</dbReference>
<keyword evidence="5" id="KW-0677">Repeat</keyword>
<dbReference type="GO" id="GO:0005743">
    <property type="term" value="C:mitochondrial inner membrane"/>
    <property type="evidence" value="ECO:0007669"/>
    <property type="project" value="TreeGrafter"/>
</dbReference>
<evidence type="ECO:0000256" key="6">
    <source>
        <dbReference type="ARBA" id="ARBA00022741"/>
    </source>
</evidence>
<evidence type="ECO:0000256" key="4">
    <source>
        <dbReference type="ARBA" id="ARBA00022692"/>
    </source>
</evidence>
<feature type="domain" description="ABC transporter" evidence="10">
    <location>
        <begin position="39"/>
        <end position="276"/>
    </location>
</feature>
<dbReference type="SUPFAM" id="SSF52540">
    <property type="entry name" value="P-loop containing nucleoside triphosphate hydrolases"/>
    <property type="match status" value="1"/>
</dbReference>
<dbReference type="InterPro" id="IPR039421">
    <property type="entry name" value="Type_1_exporter"/>
</dbReference>
<keyword evidence="8" id="KW-1133">Transmembrane helix</keyword>
<dbReference type="InterPro" id="IPR036640">
    <property type="entry name" value="ABC1_TM_sf"/>
</dbReference>
<dbReference type="InterPro" id="IPR003593">
    <property type="entry name" value="AAA+_ATPase"/>
</dbReference>
<evidence type="ECO:0000259" key="10">
    <source>
        <dbReference type="PROSITE" id="PS50893"/>
    </source>
</evidence>
<evidence type="ECO:0000313" key="11">
    <source>
        <dbReference type="EMBL" id="USW57543.1"/>
    </source>
</evidence>
<dbReference type="PANTHER" id="PTHR43394:SF11">
    <property type="entry name" value="ATP-BINDING CASSETTE TRANSPORTER"/>
    <property type="match status" value="1"/>
</dbReference>
<dbReference type="PROSITE" id="PS00211">
    <property type="entry name" value="ABC_TRANSPORTER_1"/>
    <property type="match status" value="1"/>
</dbReference>
<dbReference type="GO" id="GO:0015421">
    <property type="term" value="F:ABC-type oligopeptide transporter activity"/>
    <property type="evidence" value="ECO:0007669"/>
    <property type="project" value="TreeGrafter"/>
</dbReference>
<dbReference type="Pfam" id="PF00005">
    <property type="entry name" value="ABC_tran"/>
    <property type="match status" value="1"/>
</dbReference>
<evidence type="ECO:0000256" key="3">
    <source>
        <dbReference type="ARBA" id="ARBA00022448"/>
    </source>
</evidence>
<dbReference type="FunFam" id="3.40.50.300:FF:000913">
    <property type="entry name" value="ABC multidrug transporter SitT"/>
    <property type="match status" value="1"/>
</dbReference>
<comment type="subcellular location">
    <subcellularLocation>
        <location evidence="1">Membrane</location>
        <topology evidence="1">Multi-pass membrane protein</topology>
    </subcellularLocation>
</comment>
<evidence type="ECO:0000256" key="7">
    <source>
        <dbReference type="ARBA" id="ARBA00022840"/>
    </source>
</evidence>
<sequence length="280" mass="30671">MAEENTGEHSNNPLLFDRVPIIDVSSTERQALPDLQGTIELRNVHFAYRPEQPNLNGISLKILPGRSIALVGASGSGKSTIISLLERFYDPTSGSIFVDGKDVSILNLHEYRKHLALVLQEPMLYSGTIRENLLLSSTTEDINEDRLIQACKDANIYSFIASLPSGFATPIGSKGAMLSGGQKQRIAIARALLRNPKILLLDEATSALLDSESESVMQTALEAAARGRTTIAVAHRLSTVRNADVIYVIDDGRIVESGTHVDFIAYREKYFELVEMQSEG</sequence>
<gene>
    <name evidence="11" type="ORF">Slin15195_G108620</name>
</gene>
<dbReference type="PANTHER" id="PTHR43394">
    <property type="entry name" value="ATP-DEPENDENT PERMEASE MDL1, MITOCHONDRIAL"/>
    <property type="match status" value="1"/>
</dbReference>
<dbReference type="OrthoDB" id="6500128at2759"/>
<evidence type="ECO:0000256" key="5">
    <source>
        <dbReference type="ARBA" id="ARBA00022737"/>
    </source>
</evidence>
<dbReference type="GO" id="GO:0090374">
    <property type="term" value="P:oligopeptide export from mitochondrion"/>
    <property type="evidence" value="ECO:0007669"/>
    <property type="project" value="TreeGrafter"/>
</dbReference>
<dbReference type="CDD" id="cd03249">
    <property type="entry name" value="ABC_MTABC3_MDL1_MDL2"/>
    <property type="match status" value="1"/>
</dbReference>
<dbReference type="Gene3D" id="3.40.50.300">
    <property type="entry name" value="P-loop containing nucleotide triphosphate hydrolases"/>
    <property type="match status" value="1"/>
</dbReference>
<protein>
    <submittedName>
        <fullName evidence="11">Type 1 protein exporter</fullName>
    </submittedName>
</protein>
<comment type="similarity">
    <text evidence="2">Belongs to the ABC transporter superfamily. ABCB family. Multidrug resistance exporter (TC 3.A.1.201) subfamily.</text>
</comment>
<dbReference type="SMART" id="SM00382">
    <property type="entry name" value="AAA"/>
    <property type="match status" value="1"/>
</dbReference>